<dbReference type="EMBL" id="CP002669">
    <property type="protein sequence ID" value="AEC46294.1"/>
    <property type="molecule type" value="Genomic_DNA"/>
</dbReference>
<dbReference type="Proteomes" id="UP000008738">
    <property type="component" value="Chromosome"/>
</dbReference>
<keyword evidence="2" id="KW-1185">Reference proteome</keyword>
<gene>
    <name evidence="1" type="ordered locus">SRH_03795</name>
</gene>
<evidence type="ECO:0000313" key="1">
    <source>
        <dbReference type="EMBL" id="AEC46294.1"/>
    </source>
</evidence>
<reference evidence="1 2" key="1">
    <citation type="journal article" date="2011" name="J. Bacteriol.">
        <title>Genome analysis of a Mycoplasma hyorhinis strain derived from a primary human melanoma cell line.</title>
        <authorList>
            <person name="Kornspan J.D."/>
            <person name="Lysnyansky I."/>
            <person name="Kahan T."/>
            <person name="Herrmann R."/>
            <person name="Rottem S."/>
            <person name="Nir-Paz R."/>
        </authorList>
    </citation>
    <scope>NUCLEOTIDE SEQUENCE [LARGE SCALE GENOMIC DNA]</scope>
    <source>
        <strain evidence="1 2">MCLD</strain>
    </source>
</reference>
<name>A0ABM5M768_MESHM</name>
<organism evidence="1 2">
    <name type="scientific">Mesomycoplasma hyorhinis (strain MCLD)</name>
    <name type="common">Mycoplasma hyorhinis</name>
    <dbReference type="NCBI Taxonomy" id="936139"/>
    <lineage>
        <taxon>Bacteria</taxon>
        <taxon>Bacillati</taxon>
        <taxon>Mycoplasmatota</taxon>
        <taxon>Mycoplasmoidales</taxon>
        <taxon>Metamycoplasmataceae</taxon>
        <taxon>Mesomycoplasma</taxon>
    </lineage>
</organism>
<evidence type="ECO:0000313" key="2">
    <source>
        <dbReference type="Proteomes" id="UP000008738"/>
    </source>
</evidence>
<proteinExistence type="predicted"/>
<sequence length="48" mass="6176">MKYINYILILKKQNNFVIFKFGKWILLQFYKIINYFYKITNYEFIYSF</sequence>
<protein>
    <submittedName>
        <fullName evidence="1">Uncharacterized protein</fullName>
    </submittedName>
</protein>
<accession>A0ABM5M768</accession>